<name>A0A1I8JFB8_9PLAT</name>
<dbReference type="InterPro" id="IPR031470">
    <property type="entry name" value="CEP63/Deup1_N"/>
</dbReference>
<evidence type="ECO:0000259" key="3">
    <source>
        <dbReference type="Pfam" id="PF17045"/>
    </source>
</evidence>
<evidence type="ECO:0000256" key="1">
    <source>
        <dbReference type="SAM" id="Coils"/>
    </source>
</evidence>
<dbReference type="PANTHER" id="PTHR47357">
    <property type="entry name" value="COP1-INTERACTIVE PROTEIN 1"/>
    <property type="match status" value="1"/>
</dbReference>
<proteinExistence type="predicted"/>
<dbReference type="InterPro" id="IPR036709">
    <property type="entry name" value="Autotransporte_beta_dom_sf"/>
</dbReference>
<protein>
    <submittedName>
        <fullName evidence="5">CEP63 domain-containing protein</fullName>
    </submittedName>
</protein>
<organism evidence="4 5">
    <name type="scientific">Macrostomum lignano</name>
    <dbReference type="NCBI Taxonomy" id="282301"/>
    <lineage>
        <taxon>Eukaryota</taxon>
        <taxon>Metazoa</taxon>
        <taxon>Spiralia</taxon>
        <taxon>Lophotrochozoa</taxon>
        <taxon>Platyhelminthes</taxon>
        <taxon>Rhabditophora</taxon>
        <taxon>Macrostomorpha</taxon>
        <taxon>Macrostomida</taxon>
        <taxon>Macrostomidae</taxon>
        <taxon>Macrostomum</taxon>
    </lineage>
</organism>
<sequence>MNFQAIKMNENANFAQIIQTLQEKVSNSTSSSVLKKDLLDLKEWVAKDPERRPISREDMANPALLADLQRRLETLKRTAKAIDQGMGCALPTPSANTAEQAVKNMPPLKSGHLSLVSLAIAIKVINAEFRSLPSQLIELLRDGDLASRYGQVAKLYICNGFRPSVHVVYTARSDAAAALHQICASLPSELKFRISTEWVISGDMDCSLSCGNWDPAVGCTYITYSKLPTEQCVLVKLLSNTVVDPRSVPWQFLNALNCASKALASGKVVDTANSDRSSQLILLKSSAPLQDPRSIPLSKSVAESNATQATASTAAFVSMNLASASTTTGISFCAKADATFFIDYCYHTETDSSNTSFFVNYCFRVETDTGFFDYCFRVKVDTSFHIETNTSFHIETNTSFHIETNTSFHIETNTSFQIETNTSFRVEANTSFHIEDDTSFRVDADTSFHIEDDTSFRVDADTSFHIEDDTSFRVDADTSFRVDADTSFQIEAYTSFRVKANIRFHIEADTSFHIETNTSFRVEANISFHIEADTSFHIEADTSFHIEAYTSFRVKANIRFHIEADTSFHIKADTSFYTEADTCFQIKADISFSVEADTSFSVKANTSFRFEVDTSFSVGDDTSFHIEADVSFHIEADVSFRVEADTSLQIKADISYSVKTDASFHTEADSSFSVEADTSYSVKANTSFRVEADTSFSVGADTSFHIEADVSFRVEVDTSFRVEDDTSFRVEADTSFHVKADTSFRVEDDTSFHVKADTSFRVEDDTSFRIESIAVQFIRIPLPSRNKQKIQRQIQKILRVGHQFQMRINKQLPAQSSKQQLSRRSTPQCNADHGDPGNNISCTFRDLANSQRIINGIGGGEIIGIGRLAIVGRMIQSKRAEWERELQTVQTRLASKERECALLRSDLGEQSKELESLRRRLSDSGRSSGEQVQALHKELLALGKQHERLCRNHRKQEQQLQKEAAAAKAQLQTETASLGQQLADSAAEKQRLQWELAEVRAQRDGSDEKLQLMQDQSAAYADQLEKRKRLSEQAEAALKRTIEQLEHQLEKSKDQLESQSSSAAKLKSRLAESSAACCELTEEKERLESELQSARKSTQRAEVEASRLAMELRAREAELRELHSSKVNVFLKYVVKCTAAPGTKCRPIRTSAEAIAAARLELTSSELGRLADELDSLRSRVRDLAQRERQTAEEADTARADAEAEADQLRRQCRELGAELESVRAASTARRDADRAQLDGLREALAGLEAQISGVTAQRDCQVDRLATAERRAAAAADEVERCQVELGAVTAQLEALRLEELSTPLRSLHRRLRHRTSGLEVQRQDWQSERRSLLQRLAAAEARADRAESENRMLSSLIGDDTDFEDYYDDRRNERYRR</sequence>
<dbReference type="GO" id="GO:0005200">
    <property type="term" value="F:structural constituent of cytoskeleton"/>
    <property type="evidence" value="ECO:0007669"/>
    <property type="project" value="TreeGrafter"/>
</dbReference>
<evidence type="ECO:0000313" key="5">
    <source>
        <dbReference type="WBParaSite" id="maker-uti_cns_0047280-snap-gene-0.1-mRNA-1"/>
    </source>
</evidence>
<evidence type="ECO:0000256" key="2">
    <source>
        <dbReference type="SAM" id="MobiDB-lite"/>
    </source>
</evidence>
<dbReference type="GO" id="GO:0005856">
    <property type="term" value="C:cytoskeleton"/>
    <property type="evidence" value="ECO:0007669"/>
    <property type="project" value="TreeGrafter"/>
</dbReference>
<feature type="coiled-coil region" evidence="1">
    <location>
        <begin position="1324"/>
        <end position="1358"/>
    </location>
</feature>
<dbReference type="PANTHER" id="PTHR47357:SF1">
    <property type="entry name" value="SPINDLE POLE BODY COMPONENT 110"/>
    <property type="match status" value="1"/>
</dbReference>
<dbReference type="Proteomes" id="UP000095280">
    <property type="component" value="Unplaced"/>
</dbReference>
<feature type="coiled-coil region" evidence="1">
    <location>
        <begin position="879"/>
        <end position="1104"/>
    </location>
</feature>
<evidence type="ECO:0000313" key="4">
    <source>
        <dbReference type="Proteomes" id="UP000095280"/>
    </source>
</evidence>
<keyword evidence="1" id="KW-0175">Coiled coil</keyword>
<feature type="coiled-coil region" evidence="1">
    <location>
        <begin position="1160"/>
        <end position="1300"/>
    </location>
</feature>
<feature type="compositionally biased region" description="Polar residues" evidence="2">
    <location>
        <begin position="812"/>
        <end position="829"/>
    </location>
</feature>
<dbReference type="WBParaSite" id="maker-uti_cns_0047280-snap-gene-0.1-mRNA-1">
    <property type="protein sequence ID" value="maker-uti_cns_0047280-snap-gene-0.1-mRNA-1"/>
    <property type="gene ID" value="maker-uti_cns_0047280-snap-gene-0.1"/>
</dbReference>
<reference evidence="5" key="1">
    <citation type="submission" date="2016-11" db="UniProtKB">
        <authorList>
            <consortium name="WormBaseParasite"/>
        </authorList>
    </citation>
    <scope>IDENTIFICATION</scope>
</reference>
<dbReference type="Pfam" id="PF17045">
    <property type="entry name" value="CEP63"/>
    <property type="match status" value="1"/>
</dbReference>
<feature type="domain" description="CEP63/Deup1 N-terminal" evidence="3">
    <location>
        <begin position="874"/>
        <end position="1116"/>
    </location>
</feature>
<dbReference type="Gene3D" id="2.40.128.130">
    <property type="entry name" value="Autotransporter beta-domain"/>
    <property type="match status" value="1"/>
</dbReference>
<accession>A0A1I8JFB8</accession>
<feature type="region of interest" description="Disordered" evidence="2">
    <location>
        <begin position="812"/>
        <end position="837"/>
    </location>
</feature>
<keyword evidence="4" id="KW-1185">Reference proteome</keyword>
<dbReference type="SUPFAM" id="SSF69349">
    <property type="entry name" value="Phage fibre proteins"/>
    <property type="match status" value="3"/>
</dbReference>